<evidence type="ECO:0000259" key="4">
    <source>
        <dbReference type="Pfam" id="PF00465"/>
    </source>
</evidence>
<comment type="similarity">
    <text evidence="2">Belongs to the iron-containing alcohol dehydrogenase family.</text>
</comment>
<comment type="cofactor">
    <cofactor evidence="1">
        <name>Fe cation</name>
        <dbReference type="ChEBI" id="CHEBI:24875"/>
    </cofactor>
</comment>
<protein>
    <submittedName>
        <fullName evidence="6">NADH-dependent alcohol dehydrogenase</fullName>
    </submittedName>
</protein>
<comment type="caution">
    <text evidence="6">The sequence shown here is derived from an EMBL/GenBank/DDBJ whole genome shotgun (WGS) entry which is preliminary data.</text>
</comment>
<keyword evidence="3" id="KW-0560">Oxidoreductase</keyword>
<dbReference type="FunFam" id="3.40.50.1970:FF:000003">
    <property type="entry name" value="Alcohol dehydrogenase, iron-containing"/>
    <property type="match status" value="1"/>
</dbReference>
<dbReference type="Proteomes" id="UP000214610">
    <property type="component" value="Unassembled WGS sequence"/>
</dbReference>
<dbReference type="GO" id="GO:1990362">
    <property type="term" value="F:butanol dehydrogenase (NAD+) activity"/>
    <property type="evidence" value="ECO:0007669"/>
    <property type="project" value="InterPro"/>
</dbReference>
<feature type="domain" description="Fe-containing alcohol dehydrogenase-like C-terminal" evidence="5">
    <location>
        <begin position="192"/>
        <end position="385"/>
    </location>
</feature>
<organism evidence="6 7">
    <name type="scientific">Turicimonas muris</name>
    <dbReference type="NCBI Taxonomy" id="1796652"/>
    <lineage>
        <taxon>Bacteria</taxon>
        <taxon>Pseudomonadati</taxon>
        <taxon>Pseudomonadota</taxon>
        <taxon>Betaproteobacteria</taxon>
        <taxon>Burkholderiales</taxon>
        <taxon>Sutterellaceae</taxon>
        <taxon>Turicimonas</taxon>
    </lineage>
</organism>
<dbReference type="CDD" id="cd08187">
    <property type="entry name" value="BDH"/>
    <property type="match status" value="1"/>
</dbReference>
<reference evidence="7" key="1">
    <citation type="submission" date="2017-05" db="EMBL/GenBank/DDBJ databases">
        <title>Improved OligoMM genomes.</title>
        <authorList>
            <person name="Garzetti D."/>
        </authorList>
    </citation>
    <scope>NUCLEOTIDE SEQUENCE [LARGE SCALE GENOMIC DNA]</scope>
    <source>
        <strain evidence="7">YL45</strain>
    </source>
</reference>
<feature type="domain" description="Alcohol dehydrogenase iron-type/glycerol dehydrogenase GldA" evidence="4">
    <location>
        <begin position="9"/>
        <end position="178"/>
    </location>
</feature>
<evidence type="ECO:0000256" key="1">
    <source>
        <dbReference type="ARBA" id="ARBA00001962"/>
    </source>
</evidence>
<dbReference type="EMBL" id="NHMP01000003">
    <property type="protein sequence ID" value="OXE49622.1"/>
    <property type="molecule type" value="Genomic_DNA"/>
</dbReference>
<proteinExistence type="inferred from homology"/>
<keyword evidence="7" id="KW-1185">Reference proteome</keyword>
<sequence>MENFEFYNPTKLFFGRGQETRIGSLLVEKVGTDSQVLVVYGGQSAKKSGLLDKVTSSLKASGINFVELGDVRPNPTYEKVKEGVVLAREKNIQAIVAVGGGSVIDTAKAIAICVPYEGEGWDFFEKGVVPKKALPVACVLTLPAAGSEQSKRIVISHQGRKLGTGSDIVRPFASIINPEFFFTLPPKQVRAGVIDMMSHIMERYFTQTPNTDFISGQAEAALRSIMKNGLIVRKDSQNYEAWSQIGLAGSFAHNGFYGLGQKEDWACHGIEHEISAWDETITHGEGLAVVTPAWMTYVWKENPSRFVQFAQNVMGVKEDTEEKTVLAGIAALKNFFKEMGAPVTLAELHAEKLDPQELAEKAVKIPGTLGNFKKLHSEDILKIFELMR</sequence>
<name>A0A227KNF9_9BURK</name>
<dbReference type="Pfam" id="PF25137">
    <property type="entry name" value="ADH_Fe_C"/>
    <property type="match status" value="1"/>
</dbReference>
<dbReference type="SUPFAM" id="SSF56796">
    <property type="entry name" value="Dehydroquinate synthase-like"/>
    <property type="match status" value="1"/>
</dbReference>
<evidence type="ECO:0000313" key="6">
    <source>
        <dbReference type="EMBL" id="OXE49622.1"/>
    </source>
</evidence>
<evidence type="ECO:0000313" key="7">
    <source>
        <dbReference type="Proteomes" id="UP000214610"/>
    </source>
</evidence>
<evidence type="ECO:0000256" key="2">
    <source>
        <dbReference type="ARBA" id="ARBA00007358"/>
    </source>
</evidence>
<dbReference type="GeneID" id="78361518"/>
<dbReference type="Gene3D" id="3.40.50.1970">
    <property type="match status" value="1"/>
</dbReference>
<dbReference type="RefSeq" id="WP_066592939.1">
    <property type="nucleotide sequence ID" value="NZ_CAJTBZ010000011.1"/>
</dbReference>
<dbReference type="InterPro" id="IPR056798">
    <property type="entry name" value="ADH_Fe_C"/>
</dbReference>
<dbReference type="InterPro" id="IPR001670">
    <property type="entry name" value="ADH_Fe/GldA"/>
</dbReference>
<dbReference type="InterPro" id="IPR044731">
    <property type="entry name" value="BDH-like"/>
</dbReference>
<dbReference type="Pfam" id="PF00465">
    <property type="entry name" value="Fe-ADH"/>
    <property type="match status" value="1"/>
</dbReference>
<dbReference type="GO" id="GO:1990002">
    <property type="term" value="F:methylglyoxal reductase (NADPH) (acetol producing) activity"/>
    <property type="evidence" value="ECO:0007669"/>
    <property type="project" value="TreeGrafter"/>
</dbReference>
<dbReference type="GO" id="GO:0005829">
    <property type="term" value="C:cytosol"/>
    <property type="evidence" value="ECO:0007669"/>
    <property type="project" value="TreeGrafter"/>
</dbReference>
<dbReference type="PANTHER" id="PTHR43633">
    <property type="entry name" value="ALCOHOL DEHYDROGENASE YQHD"/>
    <property type="match status" value="1"/>
</dbReference>
<dbReference type="AlphaFoldDB" id="A0A227KNF9"/>
<gene>
    <name evidence="6" type="ORF">ADH67_05670</name>
</gene>
<evidence type="ECO:0000259" key="5">
    <source>
        <dbReference type="Pfam" id="PF25137"/>
    </source>
</evidence>
<dbReference type="GO" id="GO:0046872">
    <property type="term" value="F:metal ion binding"/>
    <property type="evidence" value="ECO:0007669"/>
    <property type="project" value="InterPro"/>
</dbReference>
<dbReference type="GO" id="GO:0008106">
    <property type="term" value="F:alcohol dehydrogenase (NADP+) activity"/>
    <property type="evidence" value="ECO:0007669"/>
    <property type="project" value="TreeGrafter"/>
</dbReference>
<evidence type="ECO:0000256" key="3">
    <source>
        <dbReference type="ARBA" id="ARBA00023002"/>
    </source>
</evidence>
<dbReference type="PANTHER" id="PTHR43633:SF1">
    <property type="entry name" value="ALCOHOL DEHYDROGENASE YQHD"/>
    <property type="match status" value="1"/>
</dbReference>
<accession>A0A227KNF9</accession>
<dbReference type="Gene3D" id="1.20.1090.10">
    <property type="entry name" value="Dehydroquinate synthase-like - alpha domain"/>
    <property type="match status" value="1"/>
</dbReference>